<dbReference type="AlphaFoldDB" id="A0A1W1CCE3"/>
<organism evidence="2">
    <name type="scientific">hydrothermal vent metagenome</name>
    <dbReference type="NCBI Taxonomy" id="652676"/>
    <lineage>
        <taxon>unclassified sequences</taxon>
        <taxon>metagenomes</taxon>
        <taxon>ecological metagenomes</taxon>
    </lineage>
</organism>
<keyword evidence="1" id="KW-1133">Transmembrane helix</keyword>
<keyword evidence="1" id="KW-0472">Membrane</keyword>
<protein>
    <submittedName>
        <fullName evidence="2">Uncharacterized protein</fullName>
    </submittedName>
</protein>
<feature type="transmembrane region" description="Helical" evidence="1">
    <location>
        <begin position="16"/>
        <end position="39"/>
    </location>
</feature>
<keyword evidence="1" id="KW-0812">Transmembrane</keyword>
<accession>A0A1W1CCE3</accession>
<proteinExistence type="predicted"/>
<gene>
    <name evidence="2" type="ORF">MNB_SV-9-1304</name>
</gene>
<evidence type="ECO:0000256" key="1">
    <source>
        <dbReference type="SAM" id="Phobius"/>
    </source>
</evidence>
<dbReference type="PANTHER" id="PTHR34351:SF1">
    <property type="entry name" value="SLR1927 PROTEIN"/>
    <property type="match status" value="1"/>
</dbReference>
<name>A0A1W1CCE3_9ZZZZ</name>
<dbReference type="EMBL" id="FPHG01000062">
    <property type="protein sequence ID" value="SFV63488.1"/>
    <property type="molecule type" value="Genomic_DNA"/>
</dbReference>
<dbReference type="PANTHER" id="PTHR34351">
    <property type="entry name" value="SLR1927 PROTEIN-RELATED"/>
    <property type="match status" value="1"/>
</dbReference>
<sequence length="262" mass="29772">MLFGFFLEAYMHNFNLVYITLFFVFGVAFSAGSIGTFNLGRLDAEFSGSSRLFVNLGGKLYFDIINSSKHTSWAIELHCDESSSLVGYIRGNTKLTSSIDITPQRRGDLKCEDSYLQSFFPISTVRFVLPIETECDSLVYPEPKGISLRSFLNKQKSYFGEEKDFDGLAPYSGTESPSRIHWASVAKGEIAVKTFSHEEHTQELYFKFNDAGKNNEARLSQLCLWTLSCEKSYRPFVIEMPNKILSSKKESIDEILTHLARY</sequence>
<reference evidence="2" key="1">
    <citation type="submission" date="2016-10" db="EMBL/GenBank/DDBJ databases">
        <authorList>
            <person name="de Groot N.N."/>
        </authorList>
    </citation>
    <scope>NUCLEOTIDE SEQUENCE</scope>
</reference>
<evidence type="ECO:0000313" key="2">
    <source>
        <dbReference type="EMBL" id="SFV63488.1"/>
    </source>
</evidence>